<keyword evidence="6" id="KW-1185">Reference proteome</keyword>
<evidence type="ECO:0000313" key="5">
    <source>
        <dbReference type="EnsemblMetazoa" id="SMAR006956-PA"/>
    </source>
</evidence>
<accession>T1J0B2</accession>
<feature type="coiled-coil region" evidence="4">
    <location>
        <begin position="178"/>
        <end position="238"/>
    </location>
</feature>
<sequence length="397" mass="47705">MARPVSKRGTRWTPEDWQKNIYLTSIDVATKTNSSRIERNSVLQLSDDFELISKWAQRQSQLRFRDRIEQVSQWKYRLEKSLDEIECQINEMIKIKDDIERESEEMVRLQDINKICIVTRDRRQNLELVSDEVQEELIKESQVLEETRNSYEDKCKTLFDEICQLRQIKDDLEGELLKKDINLDVDFKQAEMKEENKKSLKPFVEEAAKETQEVENWTEKCLNEIENAQKEVSKAREMKCFCLQLIARLRSKWMAQKELTDFQYRKRIHQIQLAINQLEWDRRKLINEAGHAREVIAKMENDWRLRKDALKMAETRIEKRKVKPEGERTEDEVSKGLVIEMGWNRDAQGQMYERLQECRYNVTEIDKTMKIIEDNIQDKRRAIQTEEECVEERTKMN</sequence>
<feature type="coiled-coil region" evidence="4">
    <location>
        <begin position="82"/>
        <end position="154"/>
    </location>
</feature>
<keyword evidence="4" id="KW-0175">Coiled coil</keyword>
<name>T1J0B2_STRMM</name>
<dbReference type="GO" id="GO:0005930">
    <property type="term" value="C:axoneme"/>
    <property type="evidence" value="ECO:0007669"/>
    <property type="project" value="UniProtKB-SubCell"/>
</dbReference>
<dbReference type="EnsemblMetazoa" id="SMAR006956-RA">
    <property type="protein sequence ID" value="SMAR006956-PA"/>
    <property type="gene ID" value="SMAR006956"/>
</dbReference>
<feature type="coiled-coil region" evidence="4">
    <location>
        <begin position="268"/>
        <end position="302"/>
    </location>
</feature>
<evidence type="ECO:0000256" key="4">
    <source>
        <dbReference type="SAM" id="Coils"/>
    </source>
</evidence>
<dbReference type="InterPro" id="IPR000435">
    <property type="entry name" value="Tektins"/>
</dbReference>
<evidence type="ECO:0000256" key="3">
    <source>
        <dbReference type="RuleBase" id="RU367040"/>
    </source>
</evidence>
<reference evidence="6" key="1">
    <citation type="submission" date="2011-05" db="EMBL/GenBank/DDBJ databases">
        <authorList>
            <person name="Richards S.R."/>
            <person name="Qu J."/>
            <person name="Jiang H."/>
            <person name="Jhangiani S.N."/>
            <person name="Agravi P."/>
            <person name="Goodspeed R."/>
            <person name="Gross S."/>
            <person name="Mandapat C."/>
            <person name="Jackson L."/>
            <person name="Mathew T."/>
            <person name="Pu L."/>
            <person name="Thornton R."/>
            <person name="Saada N."/>
            <person name="Wilczek-Boney K.B."/>
            <person name="Lee S."/>
            <person name="Kovar C."/>
            <person name="Wu Y."/>
            <person name="Scherer S.E."/>
            <person name="Worley K.C."/>
            <person name="Muzny D.M."/>
            <person name="Gibbs R."/>
        </authorList>
    </citation>
    <scope>NUCLEOTIDE SEQUENCE</scope>
    <source>
        <strain evidence="6">Brora</strain>
    </source>
</reference>
<protein>
    <recommendedName>
        <fullName evidence="3">Tektin</fullName>
    </recommendedName>
</protein>
<dbReference type="GO" id="GO:0060294">
    <property type="term" value="P:cilium movement involved in cell motility"/>
    <property type="evidence" value="ECO:0007669"/>
    <property type="project" value="UniProtKB-UniRule"/>
</dbReference>
<evidence type="ECO:0000256" key="1">
    <source>
        <dbReference type="ARBA" id="ARBA00007209"/>
    </source>
</evidence>
<comment type="similarity">
    <text evidence="1 3">Belongs to the tektin family.</text>
</comment>
<evidence type="ECO:0000256" key="2">
    <source>
        <dbReference type="ARBA" id="ARBA00022490"/>
    </source>
</evidence>
<dbReference type="InterPro" id="IPR048256">
    <property type="entry name" value="Tektin-like"/>
</dbReference>
<dbReference type="EMBL" id="JH431734">
    <property type="status" value="NOT_ANNOTATED_CDS"/>
    <property type="molecule type" value="Genomic_DNA"/>
</dbReference>
<dbReference type="Pfam" id="PF03148">
    <property type="entry name" value="Tektin"/>
    <property type="match status" value="1"/>
</dbReference>
<evidence type="ECO:0000313" key="6">
    <source>
        <dbReference type="Proteomes" id="UP000014500"/>
    </source>
</evidence>
<dbReference type="STRING" id="126957.T1J0B2"/>
<dbReference type="GO" id="GO:0005634">
    <property type="term" value="C:nucleus"/>
    <property type="evidence" value="ECO:0007669"/>
    <property type="project" value="TreeGrafter"/>
</dbReference>
<keyword evidence="3" id="KW-0969">Cilium</keyword>
<reference evidence="5" key="2">
    <citation type="submission" date="2015-02" db="UniProtKB">
        <authorList>
            <consortium name="EnsemblMetazoa"/>
        </authorList>
    </citation>
    <scope>IDENTIFICATION</scope>
</reference>
<dbReference type="HOGENOM" id="CLU_695071_0_0_1"/>
<keyword evidence="3" id="KW-0966">Cell projection</keyword>
<organism evidence="5 6">
    <name type="scientific">Strigamia maritima</name>
    <name type="common">European centipede</name>
    <name type="synonym">Geophilus maritimus</name>
    <dbReference type="NCBI Taxonomy" id="126957"/>
    <lineage>
        <taxon>Eukaryota</taxon>
        <taxon>Metazoa</taxon>
        <taxon>Ecdysozoa</taxon>
        <taxon>Arthropoda</taxon>
        <taxon>Myriapoda</taxon>
        <taxon>Chilopoda</taxon>
        <taxon>Pleurostigmophora</taxon>
        <taxon>Geophilomorpha</taxon>
        <taxon>Linotaeniidae</taxon>
        <taxon>Strigamia</taxon>
    </lineage>
</organism>
<dbReference type="PANTHER" id="PTHR19960:SF7">
    <property type="entry name" value="TEKTIN"/>
    <property type="match status" value="1"/>
</dbReference>
<dbReference type="OMA" id="RNVGYCH"/>
<proteinExistence type="inferred from homology"/>
<dbReference type="eggNOG" id="KOG2685">
    <property type="taxonomic scope" value="Eukaryota"/>
</dbReference>
<dbReference type="GO" id="GO:0060271">
    <property type="term" value="P:cilium assembly"/>
    <property type="evidence" value="ECO:0007669"/>
    <property type="project" value="UniProtKB-UniRule"/>
</dbReference>
<dbReference type="GO" id="GO:0015630">
    <property type="term" value="C:microtubule cytoskeleton"/>
    <property type="evidence" value="ECO:0007669"/>
    <property type="project" value="UniProtKB-UniRule"/>
</dbReference>
<keyword evidence="2" id="KW-0963">Cytoplasm</keyword>
<keyword evidence="3" id="KW-0282">Flagellum</keyword>
<dbReference type="PhylomeDB" id="T1J0B2"/>
<comment type="subcellular location">
    <subcellularLocation>
        <location evidence="3">Cytoplasm</location>
        <location evidence="3">Cytoskeleton</location>
        <location evidence="3">Cilium axoneme</location>
    </subcellularLocation>
</comment>
<dbReference type="PANTHER" id="PTHR19960">
    <property type="entry name" value="TEKTIN"/>
    <property type="match status" value="1"/>
</dbReference>
<dbReference type="Proteomes" id="UP000014500">
    <property type="component" value="Unassembled WGS sequence"/>
</dbReference>
<dbReference type="AlphaFoldDB" id="T1J0B2"/>